<reference evidence="3" key="1">
    <citation type="submission" date="2017-02" db="UniProtKB">
        <authorList>
            <consortium name="WormBaseParasite"/>
        </authorList>
    </citation>
    <scope>IDENTIFICATION</scope>
</reference>
<accession>A0A0R3PIH9</accession>
<evidence type="ECO:0000313" key="3">
    <source>
        <dbReference type="WBParaSite" id="ACOC_0000415601-mRNA-1"/>
    </source>
</evidence>
<organism evidence="3">
    <name type="scientific">Angiostrongylus costaricensis</name>
    <name type="common">Nematode worm</name>
    <dbReference type="NCBI Taxonomy" id="334426"/>
    <lineage>
        <taxon>Eukaryota</taxon>
        <taxon>Metazoa</taxon>
        <taxon>Ecdysozoa</taxon>
        <taxon>Nematoda</taxon>
        <taxon>Chromadorea</taxon>
        <taxon>Rhabditida</taxon>
        <taxon>Rhabditina</taxon>
        <taxon>Rhabditomorpha</taxon>
        <taxon>Strongyloidea</taxon>
        <taxon>Metastrongylidae</taxon>
        <taxon>Angiostrongylus</taxon>
    </lineage>
</organism>
<proteinExistence type="predicted"/>
<evidence type="ECO:0000313" key="2">
    <source>
        <dbReference type="Proteomes" id="UP000267027"/>
    </source>
</evidence>
<reference evidence="1 2" key="2">
    <citation type="submission" date="2018-11" db="EMBL/GenBank/DDBJ databases">
        <authorList>
            <consortium name="Pathogen Informatics"/>
        </authorList>
    </citation>
    <scope>NUCLEOTIDE SEQUENCE [LARGE SCALE GENOMIC DNA]</scope>
    <source>
        <strain evidence="1 2">Costa Rica</strain>
    </source>
</reference>
<dbReference type="WBParaSite" id="ACOC_0000415601-mRNA-1">
    <property type="protein sequence ID" value="ACOC_0000415601-mRNA-1"/>
    <property type="gene ID" value="ACOC_0000415601"/>
</dbReference>
<evidence type="ECO:0000313" key="1">
    <source>
        <dbReference type="EMBL" id="VDM55742.1"/>
    </source>
</evidence>
<name>A0A0R3PIH9_ANGCS</name>
<dbReference type="AlphaFoldDB" id="A0A0R3PIH9"/>
<keyword evidence="2" id="KW-1185">Reference proteome</keyword>
<sequence>MATILTLSANYRRFESRFGPNFGWFQSCYVTAVSCASSNERPYWCLRKAKSRNTDGGQIVYGYDSHFECELSPVRIPVRPEIWVVSVVLNYSSELRFFKGEALLVFEESQESEYSWRLDGLWVWFSLRVREVAGSNPGSARILDGFSRAMLQQ</sequence>
<dbReference type="Proteomes" id="UP000267027">
    <property type="component" value="Unassembled WGS sequence"/>
</dbReference>
<dbReference type="EMBL" id="UYYA01002217">
    <property type="protein sequence ID" value="VDM55742.1"/>
    <property type="molecule type" value="Genomic_DNA"/>
</dbReference>
<protein>
    <submittedName>
        <fullName evidence="3">MAM domain-containing protein</fullName>
    </submittedName>
</protein>
<gene>
    <name evidence="1" type="ORF">ACOC_LOCUS4157</name>
</gene>